<name>A0A0B1TTN3_OESDE</name>
<dbReference type="InterPro" id="IPR036388">
    <property type="entry name" value="WH-like_DNA-bd_sf"/>
</dbReference>
<evidence type="ECO:0000259" key="1">
    <source>
        <dbReference type="Pfam" id="PF08784"/>
    </source>
</evidence>
<proteinExistence type="predicted"/>
<dbReference type="EMBL" id="KN549274">
    <property type="protein sequence ID" value="KHJ98790.1"/>
    <property type="molecule type" value="Genomic_DNA"/>
</dbReference>
<dbReference type="Proteomes" id="UP000053660">
    <property type="component" value="Unassembled WGS sequence"/>
</dbReference>
<dbReference type="InterPro" id="IPR014892">
    <property type="entry name" value="RPA_C"/>
</dbReference>
<accession>A0A0B1TTN3</accession>
<dbReference type="AlphaFoldDB" id="A0A0B1TTN3"/>
<protein>
    <recommendedName>
        <fullName evidence="1">Replication protein A C-terminal domain-containing protein</fullName>
    </recommendedName>
</protein>
<dbReference type="SUPFAM" id="SSF46785">
    <property type="entry name" value="Winged helix' DNA-binding domain"/>
    <property type="match status" value="1"/>
</dbReference>
<dbReference type="Pfam" id="PF08784">
    <property type="entry name" value="RPA_C"/>
    <property type="match status" value="1"/>
</dbReference>
<evidence type="ECO:0000313" key="3">
    <source>
        <dbReference type="Proteomes" id="UP000053660"/>
    </source>
</evidence>
<dbReference type="OrthoDB" id="25571at2759"/>
<organism evidence="2 3">
    <name type="scientific">Oesophagostomum dentatum</name>
    <name type="common">Nodular worm</name>
    <dbReference type="NCBI Taxonomy" id="61180"/>
    <lineage>
        <taxon>Eukaryota</taxon>
        <taxon>Metazoa</taxon>
        <taxon>Ecdysozoa</taxon>
        <taxon>Nematoda</taxon>
        <taxon>Chromadorea</taxon>
        <taxon>Rhabditida</taxon>
        <taxon>Rhabditina</taxon>
        <taxon>Rhabditomorpha</taxon>
        <taxon>Strongyloidea</taxon>
        <taxon>Strongylidae</taxon>
        <taxon>Oesophagostomum</taxon>
    </lineage>
</organism>
<evidence type="ECO:0000313" key="2">
    <source>
        <dbReference type="EMBL" id="KHJ98790.1"/>
    </source>
</evidence>
<reference evidence="2 3" key="1">
    <citation type="submission" date="2014-03" db="EMBL/GenBank/DDBJ databases">
        <title>Draft genome of the hookworm Oesophagostomum dentatum.</title>
        <authorList>
            <person name="Mitreva M."/>
        </authorList>
    </citation>
    <scope>NUCLEOTIDE SEQUENCE [LARGE SCALE GENOMIC DNA]</scope>
    <source>
        <strain evidence="2 3">OD-Hann</strain>
    </source>
</reference>
<keyword evidence="3" id="KW-1185">Reference proteome</keyword>
<dbReference type="InterPro" id="IPR036390">
    <property type="entry name" value="WH_DNA-bd_sf"/>
</dbReference>
<dbReference type="Gene3D" id="1.10.10.10">
    <property type="entry name" value="Winged helix-like DNA-binding domain superfamily/Winged helix DNA-binding domain"/>
    <property type="match status" value="1"/>
</dbReference>
<sequence>MDLLQREKDNYDTIGMSEGDIKKAIGAASMDSLRKDLQFLVNEGHIYNTTDDEHYALID</sequence>
<gene>
    <name evidence="2" type="ORF">OESDEN_01219</name>
</gene>
<feature type="domain" description="Replication protein A C-terminal" evidence="1">
    <location>
        <begin position="12"/>
        <end position="53"/>
    </location>
</feature>